<dbReference type="Gene3D" id="1.10.287.900">
    <property type="entry name" value="The crystal structure of the spermine/spermidine acetyltransferase from enterococcus faecali"/>
    <property type="match status" value="1"/>
</dbReference>
<dbReference type="EMBL" id="JXKM01000004">
    <property type="protein sequence ID" value="OJG35982.1"/>
    <property type="molecule type" value="Genomic_DNA"/>
</dbReference>
<evidence type="ECO:0000313" key="2">
    <source>
        <dbReference type="EMBL" id="OJG35982.1"/>
    </source>
</evidence>
<protein>
    <recommendedName>
        <fullName evidence="1">N-acetyltransferase domain-containing protein</fullName>
    </recommendedName>
</protein>
<dbReference type="Proteomes" id="UP000183700">
    <property type="component" value="Unassembled WGS sequence"/>
</dbReference>
<sequence>MNVFIKAVEESNWREIAALSVSADQRGFIESNAQSLLEAAYDSSLQWHPLALYHETTIVGFAMIGAKEGNEMWLDRFMIGAEFQGKGYGSLFMPLLIDHMKRHYQIARIYLSVHDENEKIIPYYQRFGFIDSQQYDLENGERIMYLDA</sequence>
<dbReference type="CDD" id="cd04301">
    <property type="entry name" value="NAT_SF"/>
    <property type="match status" value="1"/>
</dbReference>
<proteinExistence type="predicted"/>
<dbReference type="STRING" id="319970.RV00_GL002126"/>
<dbReference type="InterPro" id="IPR000182">
    <property type="entry name" value="GNAT_dom"/>
</dbReference>
<feature type="domain" description="N-acetyltransferase" evidence="1">
    <location>
        <begin position="3"/>
        <end position="148"/>
    </location>
</feature>
<gene>
    <name evidence="2" type="ORF">RV00_GL002126</name>
</gene>
<dbReference type="SUPFAM" id="SSF55729">
    <property type="entry name" value="Acyl-CoA N-acyltransferases (Nat)"/>
    <property type="match status" value="1"/>
</dbReference>
<dbReference type="RefSeq" id="WP_071861945.1">
    <property type="nucleotide sequence ID" value="NZ_JBHLVS010000013.1"/>
</dbReference>
<dbReference type="Pfam" id="PF00583">
    <property type="entry name" value="Acetyltransf_1"/>
    <property type="match status" value="1"/>
</dbReference>
<dbReference type="InterPro" id="IPR016181">
    <property type="entry name" value="Acyl_CoA_acyltransferase"/>
</dbReference>
<evidence type="ECO:0000313" key="3">
    <source>
        <dbReference type="Proteomes" id="UP000183700"/>
    </source>
</evidence>
<keyword evidence="3" id="KW-1185">Reference proteome</keyword>
<reference evidence="2 3" key="1">
    <citation type="submission" date="2014-12" db="EMBL/GenBank/DDBJ databases">
        <title>Draft genome sequences of 29 type strains of Enterococci.</title>
        <authorList>
            <person name="Zhong Z."/>
            <person name="Sun Z."/>
            <person name="Liu W."/>
            <person name="Zhang W."/>
            <person name="Zhang H."/>
        </authorList>
    </citation>
    <scope>NUCLEOTIDE SEQUENCE [LARGE SCALE GENOMIC DNA]</scope>
    <source>
        <strain evidence="2 3">DSM 22802</strain>
    </source>
</reference>
<evidence type="ECO:0000259" key="1">
    <source>
        <dbReference type="PROSITE" id="PS51186"/>
    </source>
</evidence>
<dbReference type="Gene3D" id="3.40.630.30">
    <property type="match status" value="1"/>
</dbReference>
<dbReference type="GO" id="GO:0016747">
    <property type="term" value="F:acyltransferase activity, transferring groups other than amino-acyl groups"/>
    <property type="evidence" value="ECO:0007669"/>
    <property type="project" value="InterPro"/>
</dbReference>
<dbReference type="OrthoDB" id="9127144at2"/>
<dbReference type="AlphaFoldDB" id="A0A1L8SVT0"/>
<dbReference type="PROSITE" id="PS51186">
    <property type="entry name" value="GNAT"/>
    <property type="match status" value="1"/>
</dbReference>
<dbReference type="InterPro" id="IPR027455">
    <property type="entry name" value="Sper_AcTfrase_N"/>
</dbReference>
<comment type="caution">
    <text evidence="2">The sequence shown here is derived from an EMBL/GenBank/DDBJ whole genome shotgun (WGS) entry which is preliminary data.</text>
</comment>
<accession>A0A1L8SVT0</accession>
<organism evidence="2 3">
    <name type="scientific">Enterococcus devriesei</name>
    <dbReference type="NCBI Taxonomy" id="319970"/>
    <lineage>
        <taxon>Bacteria</taxon>
        <taxon>Bacillati</taxon>
        <taxon>Bacillota</taxon>
        <taxon>Bacilli</taxon>
        <taxon>Lactobacillales</taxon>
        <taxon>Enterococcaceae</taxon>
        <taxon>Enterococcus</taxon>
    </lineage>
</organism>
<name>A0A1L8SVT0_9ENTE</name>